<keyword evidence="4" id="KW-1185">Reference proteome</keyword>
<evidence type="ECO:0000259" key="2">
    <source>
        <dbReference type="Pfam" id="PF22741"/>
    </source>
</evidence>
<evidence type="ECO:0000256" key="1">
    <source>
        <dbReference type="SAM" id="MobiDB-lite"/>
    </source>
</evidence>
<feature type="domain" description="DSP-PTPase phosphatase fused to NAD+ Kinase" evidence="2">
    <location>
        <begin position="95"/>
        <end position="200"/>
    </location>
</feature>
<name>A0A1H3ALV9_9RHOB</name>
<dbReference type="SUPFAM" id="SSF52799">
    <property type="entry name" value="(Phosphotyrosine protein) phosphatases II"/>
    <property type="match status" value="1"/>
</dbReference>
<dbReference type="Proteomes" id="UP000199118">
    <property type="component" value="Unassembled WGS sequence"/>
</dbReference>
<gene>
    <name evidence="3" type="ORF">SAMN05444336_104244</name>
</gene>
<dbReference type="Gene3D" id="3.90.190.10">
    <property type="entry name" value="Protein tyrosine phosphatase superfamily"/>
    <property type="match status" value="1"/>
</dbReference>
<dbReference type="InterPro" id="IPR055214">
    <property type="entry name" value="PTP-NADK"/>
</dbReference>
<dbReference type="AlphaFoldDB" id="A0A1H3ALV9"/>
<dbReference type="STRING" id="356660.SAMN05444336_104244"/>
<dbReference type="OrthoDB" id="9814896at2"/>
<organism evidence="3 4">
    <name type="scientific">Albimonas donghaensis</name>
    <dbReference type="NCBI Taxonomy" id="356660"/>
    <lineage>
        <taxon>Bacteria</taxon>
        <taxon>Pseudomonadati</taxon>
        <taxon>Pseudomonadota</taxon>
        <taxon>Alphaproteobacteria</taxon>
        <taxon>Rhodobacterales</taxon>
        <taxon>Paracoccaceae</taxon>
        <taxon>Albimonas</taxon>
    </lineage>
</organism>
<evidence type="ECO:0000313" key="3">
    <source>
        <dbReference type="EMBL" id="SDX30677.1"/>
    </source>
</evidence>
<dbReference type="InterPro" id="IPR029021">
    <property type="entry name" value="Prot-tyrosine_phosphatase-like"/>
</dbReference>
<reference evidence="3 4" key="1">
    <citation type="submission" date="2016-10" db="EMBL/GenBank/DDBJ databases">
        <authorList>
            <person name="de Groot N.N."/>
        </authorList>
    </citation>
    <scope>NUCLEOTIDE SEQUENCE [LARGE SCALE GENOMIC DNA]</scope>
    <source>
        <strain evidence="3 4">DSM 17890</strain>
    </source>
</reference>
<accession>A0A1H3ALV9</accession>
<feature type="compositionally biased region" description="Basic and acidic residues" evidence="1">
    <location>
        <begin position="1"/>
        <end position="11"/>
    </location>
</feature>
<dbReference type="EMBL" id="FNMZ01000004">
    <property type="protein sequence ID" value="SDX30677.1"/>
    <property type="molecule type" value="Genomic_DNA"/>
</dbReference>
<feature type="region of interest" description="Disordered" evidence="1">
    <location>
        <begin position="1"/>
        <end position="54"/>
    </location>
</feature>
<evidence type="ECO:0000313" key="4">
    <source>
        <dbReference type="Proteomes" id="UP000199118"/>
    </source>
</evidence>
<proteinExistence type="predicted"/>
<sequence>MTRPDDDREPTAPDASGAAPVASADPLQPDLVMEPPRNAKEARKQARRRAAQADWRSELEGKGARLRAWLDMLFADHAVLRYVFLNLHPVGGSAWRSAQPLPHQVRRMARRGVRAVISLRGGVLFGSYPLEREACEAMGIEFRRAVLRSRGLPSREELAALRALISEIPTPVLFHCKSGSDRAGFMAALWMIEREGATAAEAQGQLSLRYLHLSRGPTGILDLFFARAAEAEARGVPFDRWVDEEYDRDALLAEHRAGKKSLGARISGWITDRLLHRE</sequence>
<dbReference type="Pfam" id="PF22741">
    <property type="entry name" value="PTP-NADK"/>
    <property type="match status" value="1"/>
</dbReference>
<dbReference type="RefSeq" id="WP_092682552.1">
    <property type="nucleotide sequence ID" value="NZ_FNMZ01000004.1"/>
</dbReference>
<protein>
    <submittedName>
        <fullName evidence="3">Putative phosphatase</fullName>
    </submittedName>
</protein>